<evidence type="ECO:0000313" key="2">
    <source>
        <dbReference type="EMBL" id="MBB4743278.1"/>
    </source>
</evidence>
<reference evidence="2 3" key="1">
    <citation type="submission" date="2020-08" db="EMBL/GenBank/DDBJ databases">
        <title>Sequencing the genomes of 1000 actinobacteria strains.</title>
        <authorList>
            <person name="Klenk H.-P."/>
        </authorList>
    </citation>
    <scope>NUCLEOTIDE SEQUENCE [LARGE SCALE GENOMIC DNA]</scope>
    <source>
        <strain evidence="2 3">DSM 45809</strain>
    </source>
</reference>
<dbReference type="Gene3D" id="3.10.180.10">
    <property type="entry name" value="2,3-Dihydroxybiphenyl 1,2-Dioxygenase, domain 1"/>
    <property type="match status" value="1"/>
</dbReference>
<dbReference type="GO" id="GO:0016829">
    <property type="term" value="F:lyase activity"/>
    <property type="evidence" value="ECO:0007669"/>
    <property type="project" value="UniProtKB-KW"/>
</dbReference>
<accession>A0A7W7H3E4</accession>
<dbReference type="InterPro" id="IPR037523">
    <property type="entry name" value="VOC_core"/>
</dbReference>
<evidence type="ECO:0000259" key="1">
    <source>
        <dbReference type="PROSITE" id="PS51819"/>
    </source>
</evidence>
<dbReference type="PANTHER" id="PTHR36437:SF2">
    <property type="entry name" value="GLYOXALASE_BLEOMYCIN RESISTANCE PROTEIN_DIOXYGENASE"/>
    <property type="match status" value="1"/>
</dbReference>
<gene>
    <name evidence="2" type="ORF">BJY16_006737</name>
</gene>
<dbReference type="InterPro" id="IPR029068">
    <property type="entry name" value="Glyas_Bleomycin-R_OHBP_Dase"/>
</dbReference>
<protein>
    <submittedName>
        <fullName evidence="2">Putative enzyme related to lactoylglutathione lyase</fullName>
    </submittedName>
</protein>
<dbReference type="RefSeq" id="WP_185043569.1">
    <property type="nucleotide sequence ID" value="NZ_BAABFG010000005.1"/>
</dbReference>
<keyword evidence="2" id="KW-0456">Lyase</keyword>
<name>A0A7W7H3E4_9ACTN</name>
<dbReference type="EMBL" id="JACHNB010000001">
    <property type="protein sequence ID" value="MBB4743278.1"/>
    <property type="molecule type" value="Genomic_DNA"/>
</dbReference>
<evidence type="ECO:0000313" key="3">
    <source>
        <dbReference type="Proteomes" id="UP000546162"/>
    </source>
</evidence>
<organism evidence="2 3">
    <name type="scientific">Actinoplanes octamycinicus</name>
    <dbReference type="NCBI Taxonomy" id="135948"/>
    <lineage>
        <taxon>Bacteria</taxon>
        <taxon>Bacillati</taxon>
        <taxon>Actinomycetota</taxon>
        <taxon>Actinomycetes</taxon>
        <taxon>Micromonosporales</taxon>
        <taxon>Micromonosporaceae</taxon>
        <taxon>Actinoplanes</taxon>
    </lineage>
</organism>
<dbReference type="Pfam" id="PF00903">
    <property type="entry name" value="Glyoxalase"/>
    <property type="match status" value="1"/>
</dbReference>
<feature type="domain" description="VOC" evidence="1">
    <location>
        <begin position="4"/>
        <end position="122"/>
    </location>
</feature>
<dbReference type="Proteomes" id="UP000546162">
    <property type="component" value="Unassembled WGS sequence"/>
</dbReference>
<sequence length="124" mass="14070">MLRGVAKVRIGVRDQERAKRFWTETVKCEVVQDQRYGDERWLEVRLPDGVVLILERADGPDPAAADGQPNTPVFLACDDVDATWRELTDRGVSFVQEPIDMPFGRWALLEDSEGNRFPLLATRG</sequence>
<proteinExistence type="predicted"/>
<keyword evidence="3" id="KW-1185">Reference proteome</keyword>
<dbReference type="InterPro" id="IPR004360">
    <property type="entry name" value="Glyas_Fos-R_dOase_dom"/>
</dbReference>
<dbReference type="AlphaFoldDB" id="A0A7W7H3E4"/>
<comment type="caution">
    <text evidence="2">The sequence shown here is derived from an EMBL/GenBank/DDBJ whole genome shotgun (WGS) entry which is preliminary data.</text>
</comment>
<dbReference type="PANTHER" id="PTHR36437">
    <property type="entry name" value="GLYOXALASE/BLEOMYCIN RESISTANCE PROTEIN/DIOXYGENASE"/>
    <property type="match status" value="1"/>
</dbReference>
<dbReference type="SUPFAM" id="SSF54593">
    <property type="entry name" value="Glyoxalase/Bleomycin resistance protein/Dihydroxybiphenyl dioxygenase"/>
    <property type="match status" value="1"/>
</dbReference>
<dbReference type="PROSITE" id="PS51819">
    <property type="entry name" value="VOC"/>
    <property type="match status" value="1"/>
</dbReference>